<feature type="region of interest" description="Disordered" evidence="7">
    <location>
        <begin position="413"/>
        <end position="432"/>
    </location>
</feature>
<evidence type="ECO:0000256" key="3">
    <source>
        <dbReference type="ARBA" id="ARBA00022771"/>
    </source>
</evidence>
<keyword evidence="10" id="KW-1185">Reference proteome</keyword>
<dbReference type="InterPro" id="IPR050329">
    <property type="entry name" value="GLI_C2H2-zinc-finger"/>
</dbReference>
<dbReference type="InterPro" id="IPR013087">
    <property type="entry name" value="Znf_C2H2_type"/>
</dbReference>
<dbReference type="InterPro" id="IPR036236">
    <property type="entry name" value="Znf_C2H2_sf"/>
</dbReference>
<keyword evidence="6" id="KW-0175">Coiled coil</keyword>
<feature type="compositionally biased region" description="Polar residues" evidence="7">
    <location>
        <begin position="344"/>
        <end position="356"/>
    </location>
</feature>
<feature type="compositionally biased region" description="Polar residues" evidence="7">
    <location>
        <begin position="303"/>
        <end position="325"/>
    </location>
</feature>
<comment type="caution">
    <text evidence="9">The sequence shown here is derived from an EMBL/GenBank/DDBJ whole genome shotgun (WGS) entry which is preliminary data.</text>
</comment>
<feature type="region of interest" description="Disordered" evidence="7">
    <location>
        <begin position="344"/>
        <end position="371"/>
    </location>
</feature>
<feature type="domain" description="C2H2-type" evidence="8">
    <location>
        <begin position="544"/>
        <end position="573"/>
    </location>
</feature>
<sequence>MESLQEQWDTIACDPNKDVAPGYGEQNQNNELLENFFDFNYNDVDNLLTEELKDLDIPMAPSPRDFNNNGNTEEYFNWTENSNSRSKKPSVSHKRGLSGTAIFGFRNHNKTLSIASISKNMPQVTESIENYGRQEPRENVVLSQVLLKQQEELRMALERQKEVNRKLEEQLRENRIQQEHIQKVLLNQEVATSQLVSHSNDSSPSKQRSPLKPSDDAIIVTKNSDSGGYVFPPPHSNSKNMVSPPVSMSPYDDIGSLSSINFNYLNPNDILHKDYTSQKTPQSFHEKENNTLLSAKELLKPNSKFNPYENSTSPRALYSSPNSMISPHRKKDSVLSTVSTIPQPQDEYQSTTSHSRGINEVEPGTKNGNHMLRPPVDIMPTIAGSSHNTPATVGKSGLLPQKHIFQHTPVKANPQKYQEPSNRLDDSYSHTPKQTIRNDKADLQSAYNPLQEFDDIIAIKTPKPKSNAGEDIGSGERLQFSNLDYSPLKVRSRPTTLPPGYIDQYVKVLPDKNFECLYPNCGKLFKRRYNIRSHIQTHLEDKPFKCDYDGCNKAFVRNHDLVRHKKIHEKQFTCLCGKKFNNEDIMNRHRNRNNCTGPSKVQETMMVNKSPKKFSSPTKLPSNIINSPIKQSYLKEGVNTNIVPFKMDDELRNSLRENGLLKPVEKPAQSLVTPSPISGFSDMETPFHEFEEIDNLN</sequence>
<feature type="compositionally biased region" description="Polar residues" evidence="7">
    <location>
        <begin position="195"/>
        <end position="208"/>
    </location>
</feature>
<reference evidence="9 10" key="1">
    <citation type="submission" date="2024-05" db="EMBL/GenBank/DDBJ databases">
        <title>Long read based assembly of the Candida bracarensis genome reveals expanded adhesin content.</title>
        <authorList>
            <person name="Marcet-Houben M."/>
            <person name="Ksiezopolska E."/>
            <person name="Gabaldon T."/>
        </authorList>
    </citation>
    <scope>NUCLEOTIDE SEQUENCE [LARGE SCALE GENOMIC DNA]</scope>
    <source>
        <strain evidence="9 10">CBM6</strain>
    </source>
</reference>
<name>A0ABR4NRV5_9SACH</name>
<dbReference type="Gene3D" id="3.30.160.60">
    <property type="entry name" value="Classic Zinc Finger"/>
    <property type="match status" value="2"/>
</dbReference>
<keyword evidence="2" id="KW-0677">Repeat</keyword>
<evidence type="ECO:0000256" key="4">
    <source>
        <dbReference type="ARBA" id="ARBA00022833"/>
    </source>
</evidence>
<evidence type="ECO:0000256" key="5">
    <source>
        <dbReference type="PROSITE-ProRule" id="PRU00042"/>
    </source>
</evidence>
<dbReference type="PROSITE" id="PS50157">
    <property type="entry name" value="ZINC_FINGER_C2H2_2"/>
    <property type="match status" value="2"/>
</dbReference>
<evidence type="ECO:0000313" key="9">
    <source>
        <dbReference type="EMBL" id="KAL3231053.1"/>
    </source>
</evidence>
<gene>
    <name evidence="9" type="ORF">RNJ44_00692</name>
</gene>
<keyword evidence="1" id="KW-0479">Metal-binding</keyword>
<dbReference type="PANTHER" id="PTHR19818:SF144">
    <property type="entry name" value="METALLOTHIONEIN EXPRESSION ACTIVATOR-RELATED"/>
    <property type="match status" value="1"/>
</dbReference>
<dbReference type="Proteomes" id="UP001623330">
    <property type="component" value="Unassembled WGS sequence"/>
</dbReference>
<evidence type="ECO:0000256" key="1">
    <source>
        <dbReference type="ARBA" id="ARBA00022723"/>
    </source>
</evidence>
<dbReference type="EMBL" id="JBEVYD010000008">
    <property type="protein sequence ID" value="KAL3231053.1"/>
    <property type="molecule type" value="Genomic_DNA"/>
</dbReference>
<proteinExistence type="predicted"/>
<feature type="coiled-coil region" evidence="6">
    <location>
        <begin position="146"/>
        <end position="177"/>
    </location>
</feature>
<protein>
    <submittedName>
        <fullName evidence="9">Metallothionein expression activator</fullName>
    </submittedName>
</protein>
<dbReference type="PANTHER" id="PTHR19818">
    <property type="entry name" value="ZINC FINGER PROTEIN ZIC AND GLI"/>
    <property type="match status" value="1"/>
</dbReference>
<dbReference type="PROSITE" id="PS00028">
    <property type="entry name" value="ZINC_FINGER_C2H2_1"/>
    <property type="match status" value="2"/>
</dbReference>
<feature type="region of interest" description="Disordered" evidence="7">
    <location>
        <begin position="303"/>
        <end position="331"/>
    </location>
</feature>
<dbReference type="Pfam" id="PF00096">
    <property type="entry name" value="zf-C2H2"/>
    <property type="match status" value="2"/>
</dbReference>
<organism evidence="9 10">
    <name type="scientific">Nakaseomyces bracarensis</name>
    <dbReference type="NCBI Taxonomy" id="273131"/>
    <lineage>
        <taxon>Eukaryota</taxon>
        <taxon>Fungi</taxon>
        <taxon>Dikarya</taxon>
        <taxon>Ascomycota</taxon>
        <taxon>Saccharomycotina</taxon>
        <taxon>Saccharomycetes</taxon>
        <taxon>Saccharomycetales</taxon>
        <taxon>Saccharomycetaceae</taxon>
        <taxon>Nakaseomyces</taxon>
    </lineage>
</organism>
<accession>A0ABR4NRV5</accession>
<feature type="domain" description="C2H2-type" evidence="8">
    <location>
        <begin position="514"/>
        <end position="543"/>
    </location>
</feature>
<keyword evidence="4" id="KW-0862">Zinc</keyword>
<evidence type="ECO:0000313" key="10">
    <source>
        <dbReference type="Proteomes" id="UP001623330"/>
    </source>
</evidence>
<evidence type="ECO:0000256" key="6">
    <source>
        <dbReference type="SAM" id="Coils"/>
    </source>
</evidence>
<dbReference type="SUPFAM" id="SSF57667">
    <property type="entry name" value="beta-beta-alpha zinc fingers"/>
    <property type="match status" value="1"/>
</dbReference>
<evidence type="ECO:0000256" key="7">
    <source>
        <dbReference type="SAM" id="MobiDB-lite"/>
    </source>
</evidence>
<feature type="region of interest" description="Disordered" evidence="7">
    <location>
        <begin position="195"/>
        <end position="244"/>
    </location>
</feature>
<keyword evidence="3 5" id="KW-0863">Zinc-finger</keyword>
<evidence type="ECO:0000256" key="2">
    <source>
        <dbReference type="ARBA" id="ARBA00022737"/>
    </source>
</evidence>
<evidence type="ECO:0000259" key="8">
    <source>
        <dbReference type="PROSITE" id="PS50157"/>
    </source>
</evidence>
<dbReference type="SMART" id="SM00355">
    <property type="entry name" value="ZnF_C2H2"/>
    <property type="match status" value="2"/>
</dbReference>